<organism evidence="1 2">
    <name type="scientific">Rotaria magnacalcarata</name>
    <dbReference type="NCBI Taxonomy" id="392030"/>
    <lineage>
        <taxon>Eukaryota</taxon>
        <taxon>Metazoa</taxon>
        <taxon>Spiralia</taxon>
        <taxon>Gnathifera</taxon>
        <taxon>Rotifera</taxon>
        <taxon>Eurotatoria</taxon>
        <taxon>Bdelloidea</taxon>
        <taxon>Philodinida</taxon>
        <taxon>Philodinidae</taxon>
        <taxon>Rotaria</taxon>
    </lineage>
</organism>
<proteinExistence type="predicted"/>
<sequence>ERKDNFFTDVVCGRGDCAGMTYVITANGLICQFDEHRQLRGERDLQ</sequence>
<reference evidence="1" key="1">
    <citation type="submission" date="2021-02" db="EMBL/GenBank/DDBJ databases">
        <authorList>
            <person name="Nowell W R."/>
        </authorList>
    </citation>
    <scope>NUCLEOTIDE SEQUENCE</scope>
</reference>
<evidence type="ECO:0000313" key="1">
    <source>
        <dbReference type="EMBL" id="CAF4841791.1"/>
    </source>
</evidence>
<dbReference type="Proteomes" id="UP000676336">
    <property type="component" value="Unassembled WGS sequence"/>
</dbReference>
<dbReference type="AlphaFoldDB" id="A0A8S3BMH5"/>
<dbReference type="EMBL" id="CAJOBI010158641">
    <property type="protein sequence ID" value="CAF4841791.1"/>
    <property type="molecule type" value="Genomic_DNA"/>
</dbReference>
<accession>A0A8S3BMH5</accession>
<comment type="caution">
    <text evidence="1">The sequence shown here is derived from an EMBL/GenBank/DDBJ whole genome shotgun (WGS) entry which is preliminary data.</text>
</comment>
<feature type="non-terminal residue" evidence="1">
    <location>
        <position position="46"/>
    </location>
</feature>
<evidence type="ECO:0000313" key="2">
    <source>
        <dbReference type="Proteomes" id="UP000676336"/>
    </source>
</evidence>
<feature type="non-terminal residue" evidence="1">
    <location>
        <position position="1"/>
    </location>
</feature>
<protein>
    <submittedName>
        <fullName evidence="1">Uncharacterized protein</fullName>
    </submittedName>
</protein>
<gene>
    <name evidence="1" type="ORF">SMN809_LOCUS48972</name>
</gene>
<name>A0A8S3BMH5_9BILA</name>